<dbReference type="OrthoDB" id="6182046at2"/>
<proteinExistence type="predicted"/>
<evidence type="ECO:0000313" key="2">
    <source>
        <dbReference type="EMBL" id="NDL71372.1"/>
    </source>
</evidence>
<dbReference type="AlphaFoldDB" id="A0A7C9NRY8"/>
<sequence length="285" mass="32180">MQSKYKIRLLRANLFAAACVLAFWALTAPPAASLALWLSVGWLFVTALLLDFSHRRSKGLPWQLLAGMLLLGLIATAPERHSILIWAWAAMFMLPQNRWVAVFNVTTAFLSWLLISSFLSLAESLLLLAALTILGILSITRACQLIDINGSIRQRLRLIPGLNLWAGEQLLKDLSREQTRSEREAIYAEVFLIQVKRHQLWSAAQKLCSLTYSFENVYRLDSHTLATLTLSHSPKEASQRRKLLCAALPEKQRYQHMPLMDMELSTITLETLTSLLPQQLGEAND</sequence>
<evidence type="ECO:0000256" key="1">
    <source>
        <dbReference type="SAM" id="Phobius"/>
    </source>
</evidence>
<gene>
    <name evidence="2" type="ORF">GPL32_12750</name>
</gene>
<feature type="transmembrane region" description="Helical" evidence="1">
    <location>
        <begin position="59"/>
        <end position="78"/>
    </location>
</feature>
<name>A0A7C9NRY8_9GAMM</name>
<dbReference type="RefSeq" id="WP_162219235.1">
    <property type="nucleotide sequence ID" value="NZ_JAAEHK010000017.1"/>
</dbReference>
<keyword evidence="1" id="KW-1133">Transmembrane helix</keyword>
<evidence type="ECO:0000313" key="3">
    <source>
        <dbReference type="Proteomes" id="UP000480312"/>
    </source>
</evidence>
<reference evidence="2 3" key="1">
    <citation type="submission" date="2020-01" db="EMBL/GenBank/DDBJ databases">
        <title>Whole genome sequencing of Halomonas alkaliphila strain LS44.</title>
        <authorList>
            <person name="Kumar S."/>
            <person name="Paul D."/>
            <person name="Shouche Y."/>
            <person name="Suryavanshi M.V."/>
        </authorList>
    </citation>
    <scope>NUCLEOTIDE SEQUENCE [LARGE SCALE GENOMIC DNA]</scope>
    <source>
        <strain evidence="2 3">LS44</strain>
    </source>
</reference>
<keyword evidence="1" id="KW-0812">Transmembrane</keyword>
<organism evidence="2 3">
    <name type="scientific">Vreelandella alkaliphila</name>
    <dbReference type="NCBI Taxonomy" id="272774"/>
    <lineage>
        <taxon>Bacteria</taxon>
        <taxon>Pseudomonadati</taxon>
        <taxon>Pseudomonadota</taxon>
        <taxon>Gammaproteobacteria</taxon>
        <taxon>Oceanospirillales</taxon>
        <taxon>Halomonadaceae</taxon>
        <taxon>Vreelandella</taxon>
    </lineage>
</organism>
<dbReference type="Proteomes" id="UP000480312">
    <property type="component" value="Unassembled WGS sequence"/>
</dbReference>
<feature type="transmembrane region" description="Helical" evidence="1">
    <location>
        <begin position="99"/>
        <end position="119"/>
    </location>
</feature>
<comment type="caution">
    <text evidence="2">The sequence shown here is derived from an EMBL/GenBank/DDBJ whole genome shotgun (WGS) entry which is preliminary data.</text>
</comment>
<protein>
    <submittedName>
        <fullName evidence="2">Uncharacterized protein</fullName>
    </submittedName>
</protein>
<keyword evidence="1" id="KW-0472">Membrane</keyword>
<accession>A0A7C9NRY8</accession>
<dbReference type="EMBL" id="JAAEHK010000017">
    <property type="protein sequence ID" value="NDL71372.1"/>
    <property type="molecule type" value="Genomic_DNA"/>
</dbReference>
<feature type="transmembrane region" description="Helical" evidence="1">
    <location>
        <begin position="125"/>
        <end position="148"/>
    </location>
</feature>